<keyword evidence="2" id="KW-0812">Transmembrane</keyword>
<keyword evidence="2" id="KW-0472">Membrane</keyword>
<reference evidence="3 4" key="1">
    <citation type="journal article" date="2018" name="Front. Microbiol.">
        <title>Prospects for Fungal Bioremediation of Acidic Radioactive Waste Sites: Characterization and Genome Sequence of Rhodotorula taiwanensis MD1149.</title>
        <authorList>
            <person name="Tkavc R."/>
            <person name="Matrosova V.Y."/>
            <person name="Grichenko O.E."/>
            <person name="Gostincar C."/>
            <person name="Volpe R.P."/>
            <person name="Klimenkova P."/>
            <person name="Gaidamakova E.K."/>
            <person name="Zhou C.E."/>
            <person name="Stewart B.J."/>
            <person name="Lyman M.G."/>
            <person name="Malfatti S.A."/>
            <person name="Rubinfeld B."/>
            <person name="Courtot M."/>
            <person name="Singh J."/>
            <person name="Dalgard C.L."/>
            <person name="Hamilton T."/>
            <person name="Frey K.G."/>
            <person name="Gunde-Cimerman N."/>
            <person name="Dugan L."/>
            <person name="Daly M.J."/>
        </authorList>
    </citation>
    <scope>NUCLEOTIDE SEQUENCE [LARGE SCALE GENOMIC DNA]</scope>
    <source>
        <strain evidence="3 4">MD1149</strain>
    </source>
</reference>
<sequence length="336" mass="35366">MPRRLGRATPIPSPLLAVVLVASWAALWSPARVGALSLFDAFSHSRTTTAAKQIAPGVSPAGTEWWCRTEGECLPCPPGAGHTTQRNSDVCKIYGNRRPLICVPRHNANLASAASSPSDPDSPPPSNQLDDFAGAGSGDRTHHAQGEPAPAAAAAAAGAGANAKENRVAPKPLVAPAGSRAEADSFAREDEETFGTGNQGAIGQGGTGGGAAGLGGNEDAESEAGLRQSGSTKADQELADELQAERRRRRRWHADADDLQADRMLRALLERSTGAISTWEACPKVLHSEYHDYFEFILCNAGFAAAAMVILIFRQRTLALQQFARLAARIMQTQSA</sequence>
<feature type="compositionally biased region" description="Low complexity" evidence="1">
    <location>
        <begin position="148"/>
        <end position="163"/>
    </location>
</feature>
<evidence type="ECO:0000256" key="2">
    <source>
        <dbReference type="SAM" id="Phobius"/>
    </source>
</evidence>
<feature type="compositionally biased region" description="Gly residues" evidence="1">
    <location>
        <begin position="197"/>
        <end position="216"/>
    </location>
</feature>
<keyword evidence="2" id="KW-1133">Transmembrane helix</keyword>
<feature type="region of interest" description="Disordered" evidence="1">
    <location>
        <begin position="111"/>
        <end position="252"/>
    </location>
</feature>
<name>A0A2S5B2U1_9BASI</name>
<evidence type="ECO:0000256" key="1">
    <source>
        <dbReference type="SAM" id="MobiDB-lite"/>
    </source>
</evidence>
<feature type="transmembrane region" description="Helical" evidence="2">
    <location>
        <begin position="293"/>
        <end position="313"/>
    </location>
</feature>
<dbReference type="Proteomes" id="UP000237144">
    <property type="component" value="Unassembled WGS sequence"/>
</dbReference>
<dbReference type="EMBL" id="PJQD01000088">
    <property type="protein sequence ID" value="POY71066.1"/>
    <property type="molecule type" value="Genomic_DNA"/>
</dbReference>
<organism evidence="3 4">
    <name type="scientific">Rhodotorula taiwanensis</name>
    <dbReference type="NCBI Taxonomy" id="741276"/>
    <lineage>
        <taxon>Eukaryota</taxon>
        <taxon>Fungi</taxon>
        <taxon>Dikarya</taxon>
        <taxon>Basidiomycota</taxon>
        <taxon>Pucciniomycotina</taxon>
        <taxon>Microbotryomycetes</taxon>
        <taxon>Sporidiobolales</taxon>
        <taxon>Sporidiobolaceae</taxon>
        <taxon>Rhodotorula</taxon>
    </lineage>
</organism>
<dbReference type="OrthoDB" id="2525787at2759"/>
<protein>
    <submittedName>
        <fullName evidence="3">Uncharacterized protein</fullName>
    </submittedName>
</protein>
<proteinExistence type="predicted"/>
<accession>A0A2S5B2U1</accession>
<keyword evidence="4" id="KW-1185">Reference proteome</keyword>
<dbReference type="AlphaFoldDB" id="A0A2S5B2U1"/>
<gene>
    <name evidence="3" type="ORF">BMF94_5993</name>
</gene>
<evidence type="ECO:0000313" key="3">
    <source>
        <dbReference type="EMBL" id="POY71066.1"/>
    </source>
</evidence>
<comment type="caution">
    <text evidence="3">The sequence shown here is derived from an EMBL/GenBank/DDBJ whole genome shotgun (WGS) entry which is preliminary data.</text>
</comment>
<evidence type="ECO:0000313" key="4">
    <source>
        <dbReference type="Proteomes" id="UP000237144"/>
    </source>
</evidence>